<name>A0A840I1E3_9PROT</name>
<keyword evidence="1" id="KW-0812">Transmembrane</keyword>
<dbReference type="RefSeq" id="WP_183816797.1">
    <property type="nucleotide sequence ID" value="NZ_JACHOB010000002.1"/>
</dbReference>
<keyword evidence="1" id="KW-1133">Transmembrane helix</keyword>
<feature type="transmembrane region" description="Helical" evidence="1">
    <location>
        <begin position="129"/>
        <end position="152"/>
    </location>
</feature>
<accession>A0A840I1E3</accession>
<evidence type="ECO:0000313" key="2">
    <source>
        <dbReference type="EMBL" id="MBB4658639.1"/>
    </source>
</evidence>
<reference evidence="2 3" key="1">
    <citation type="submission" date="2020-08" db="EMBL/GenBank/DDBJ databases">
        <title>Genomic Encyclopedia of Type Strains, Phase IV (KMG-IV): sequencing the most valuable type-strain genomes for metagenomic binning, comparative biology and taxonomic classification.</title>
        <authorList>
            <person name="Goeker M."/>
        </authorList>
    </citation>
    <scope>NUCLEOTIDE SEQUENCE [LARGE SCALE GENOMIC DNA]</scope>
    <source>
        <strain evidence="2 3">DSM 102850</strain>
    </source>
</reference>
<keyword evidence="1" id="KW-0472">Membrane</keyword>
<protein>
    <submittedName>
        <fullName evidence="2">Uncharacterized protein</fullName>
    </submittedName>
</protein>
<evidence type="ECO:0000256" key="1">
    <source>
        <dbReference type="SAM" id="Phobius"/>
    </source>
</evidence>
<proteinExistence type="predicted"/>
<gene>
    <name evidence="2" type="ORF">GGQ59_001153</name>
</gene>
<comment type="caution">
    <text evidence="2">The sequence shown here is derived from an EMBL/GenBank/DDBJ whole genome shotgun (WGS) entry which is preliminary data.</text>
</comment>
<dbReference type="Proteomes" id="UP000563524">
    <property type="component" value="Unassembled WGS sequence"/>
</dbReference>
<keyword evidence="3" id="KW-1185">Reference proteome</keyword>
<evidence type="ECO:0000313" key="3">
    <source>
        <dbReference type="Proteomes" id="UP000563524"/>
    </source>
</evidence>
<dbReference type="AlphaFoldDB" id="A0A840I1E3"/>
<organism evidence="2 3">
    <name type="scientific">Parvularcula dongshanensis</name>
    <dbReference type="NCBI Taxonomy" id="1173995"/>
    <lineage>
        <taxon>Bacteria</taxon>
        <taxon>Pseudomonadati</taxon>
        <taxon>Pseudomonadota</taxon>
        <taxon>Alphaproteobacteria</taxon>
        <taxon>Parvularculales</taxon>
        <taxon>Parvularculaceae</taxon>
        <taxon>Parvularcula</taxon>
    </lineage>
</organism>
<dbReference type="EMBL" id="JACHOB010000002">
    <property type="protein sequence ID" value="MBB4658639.1"/>
    <property type="molecule type" value="Genomic_DNA"/>
</dbReference>
<sequence>MSISVQQVGLLLDLLGAALITTDQVGTLRQRLQEALARRVDVRLANFERPRFPSSPSKEEYSRAIEVFLAEEMGAFASLYSRVAGRDFIRKLKFDLHERDGSLGLVLDEAVVICPPLNRSTQERALSKVLESMLVTAGGVFMLTIGFLLQVLPAL</sequence>